<keyword evidence="4" id="KW-0676">Redox-active center</keyword>
<evidence type="ECO:0000256" key="7">
    <source>
        <dbReference type="ARBA" id="ARBA00056930"/>
    </source>
</evidence>
<evidence type="ECO:0000256" key="13">
    <source>
        <dbReference type="ARBA" id="ARBA00083736"/>
    </source>
</evidence>
<feature type="domain" description="Thioredoxin" evidence="15">
    <location>
        <begin position="3"/>
        <end position="154"/>
    </location>
</feature>
<keyword evidence="2" id="KW-0049">Antioxidant</keyword>
<dbReference type="AlphaFoldDB" id="A0A1K0FIY3"/>
<accession>A0A1K0FIY3</accession>
<evidence type="ECO:0000256" key="6">
    <source>
        <dbReference type="ARBA" id="ARBA00052774"/>
    </source>
</evidence>
<comment type="catalytic activity">
    <reaction evidence="6">
        <text>[mycoredoxin]-L-dithiol + a hydroperoxide = [mycoredoxin]-L-disulfide + an alcohol + H2O</text>
        <dbReference type="Rhea" id="RHEA:62640"/>
        <dbReference type="Rhea" id="RHEA-COMP:16137"/>
        <dbReference type="Rhea" id="RHEA-COMP:16138"/>
        <dbReference type="ChEBI" id="CHEBI:15377"/>
        <dbReference type="ChEBI" id="CHEBI:29950"/>
        <dbReference type="ChEBI" id="CHEBI:30879"/>
        <dbReference type="ChEBI" id="CHEBI:35924"/>
        <dbReference type="ChEBI" id="CHEBI:50058"/>
        <dbReference type="EC" id="1.11.1.29"/>
    </reaction>
</comment>
<evidence type="ECO:0000256" key="1">
    <source>
        <dbReference type="ARBA" id="ARBA00022559"/>
    </source>
</evidence>
<dbReference type="Proteomes" id="UP000182486">
    <property type="component" value="Unassembled WGS sequence"/>
</dbReference>
<protein>
    <recommendedName>
        <fullName evidence="11">Alkyl hydroperoxide reductase E</fullName>
        <ecNumber evidence="10">1.11.1.29</ecNumber>
    </recommendedName>
    <alternativeName>
        <fullName evidence="12">Mycoredoxin-dependent peroxiredoxin</fullName>
    </alternativeName>
    <alternativeName>
        <fullName evidence="13">Peroxiredoxin AhpE</fullName>
    </alternativeName>
    <alternativeName>
        <fullName evidence="5">Thioredoxin peroxidase</fullName>
    </alternativeName>
</protein>
<keyword evidence="1" id="KW-0575">Peroxidase</keyword>
<name>A0A1K0FIY3_9ACTN</name>
<reference evidence="16 17" key="1">
    <citation type="submission" date="2016-09" db="EMBL/GenBank/DDBJ databases">
        <title>Couchioplanes caeruleus draft genome sequence.</title>
        <authorList>
            <person name="Sheehan J."/>
            <person name="Caffrey P."/>
        </authorList>
    </citation>
    <scope>NUCLEOTIDE SEQUENCE [LARGE SCALE GENOMIC DNA]</scope>
    <source>
        <strain evidence="16 17">DSM 43634</strain>
    </source>
</reference>
<feature type="active site" description="Cysteine sulfenic acid (-SOH) intermediate; for peroxidase activity" evidence="14">
    <location>
        <position position="46"/>
    </location>
</feature>
<keyword evidence="3" id="KW-0560">Oxidoreductase</keyword>
<evidence type="ECO:0000256" key="14">
    <source>
        <dbReference type="PIRSR" id="PIRSR000239-1"/>
    </source>
</evidence>
<dbReference type="SUPFAM" id="SSF52833">
    <property type="entry name" value="Thioredoxin-like"/>
    <property type="match status" value="1"/>
</dbReference>
<dbReference type="FunFam" id="3.40.30.10:FF:000118">
    <property type="entry name" value="Peroxiredoxin AhpE"/>
    <property type="match status" value="1"/>
</dbReference>
<dbReference type="Gene3D" id="3.40.30.10">
    <property type="entry name" value="Glutaredoxin"/>
    <property type="match status" value="1"/>
</dbReference>
<evidence type="ECO:0000256" key="4">
    <source>
        <dbReference type="ARBA" id="ARBA00023284"/>
    </source>
</evidence>
<dbReference type="PANTHER" id="PTHR43110:SF1">
    <property type="entry name" value="THIOL PEROXIDASE"/>
    <property type="match status" value="1"/>
</dbReference>
<evidence type="ECO:0000256" key="12">
    <source>
        <dbReference type="ARBA" id="ARBA00082991"/>
    </source>
</evidence>
<dbReference type="PROSITE" id="PS51352">
    <property type="entry name" value="THIOREDOXIN_2"/>
    <property type="match status" value="1"/>
</dbReference>
<evidence type="ECO:0000256" key="9">
    <source>
        <dbReference type="ARBA" id="ARBA00065226"/>
    </source>
</evidence>
<dbReference type="CDD" id="cd03018">
    <property type="entry name" value="PRX_AhpE_like"/>
    <property type="match status" value="1"/>
</dbReference>
<dbReference type="InterPro" id="IPR024706">
    <property type="entry name" value="Peroxiredoxin_AhpC-typ"/>
</dbReference>
<organism evidence="16 17">
    <name type="scientific">Couchioplanes caeruleus subsp. caeruleus</name>
    <dbReference type="NCBI Taxonomy" id="56427"/>
    <lineage>
        <taxon>Bacteria</taxon>
        <taxon>Bacillati</taxon>
        <taxon>Actinomycetota</taxon>
        <taxon>Actinomycetes</taxon>
        <taxon>Micromonosporales</taxon>
        <taxon>Micromonosporaceae</taxon>
        <taxon>Couchioplanes</taxon>
    </lineage>
</organism>
<sequence length="154" mass="17074">MLIDAGTEAPNFTLKDQNNQEITLADFRGRKAVLLVFYPLAFTGTCQGELAEIKENLPAYANDDVQVLTISVDSAYSHKIWAEREGYDFPLLADFWPHGGVAQAYGIFNEEAGFANRGTFIIDKAGIVRFAEMQGPGDRRDQEAWRKALAEALA</sequence>
<comment type="caution">
    <text evidence="16">The sequence shown here is derived from an EMBL/GenBank/DDBJ whole genome shotgun (WGS) entry which is preliminary data.</text>
</comment>
<dbReference type="GO" id="GO:0004601">
    <property type="term" value="F:peroxidase activity"/>
    <property type="evidence" value="ECO:0007669"/>
    <property type="project" value="UniProtKB-KW"/>
</dbReference>
<dbReference type="PIRSF" id="PIRSF000239">
    <property type="entry name" value="AHPC"/>
    <property type="match status" value="1"/>
</dbReference>
<dbReference type="InterPro" id="IPR050455">
    <property type="entry name" value="Tpx_Peroxidase_subfamily"/>
</dbReference>
<keyword evidence="17" id="KW-1185">Reference proteome</keyword>
<comment type="function">
    <text evidence="7">Thiol-specific peroxidase that catalyzes the reduction of hydrogen peroxide and organic hydroperoxides to water and alcohols, respectively. Plays a role in cell protection against oxidative stress by detoxifying peroxides. May represent an important antioxidant defense against cytotoxic peroxides, especially peroxynitrite, which can be formed by activated macrophages during infection.</text>
</comment>
<dbReference type="RefSeq" id="WP_071806648.1">
    <property type="nucleotide sequence ID" value="NZ_MEIA01000197.1"/>
</dbReference>
<evidence type="ECO:0000259" key="15">
    <source>
        <dbReference type="PROSITE" id="PS51352"/>
    </source>
</evidence>
<proteinExistence type="inferred from homology"/>
<evidence type="ECO:0000256" key="2">
    <source>
        <dbReference type="ARBA" id="ARBA00022862"/>
    </source>
</evidence>
<dbReference type="EMBL" id="MEIA01000197">
    <property type="protein sequence ID" value="OJF12785.1"/>
    <property type="molecule type" value="Genomic_DNA"/>
</dbReference>
<evidence type="ECO:0000313" key="17">
    <source>
        <dbReference type="Proteomes" id="UP000182486"/>
    </source>
</evidence>
<dbReference type="InterPro" id="IPR013766">
    <property type="entry name" value="Thioredoxin_domain"/>
</dbReference>
<evidence type="ECO:0000256" key="10">
    <source>
        <dbReference type="ARBA" id="ARBA00067009"/>
    </source>
</evidence>
<dbReference type="PANTHER" id="PTHR43110">
    <property type="entry name" value="THIOL PEROXIDASE"/>
    <property type="match status" value="1"/>
</dbReference>
<gene>
    <name evidence="16" type="ORF">BG844_18840</name>
</gene>
<dbReference type="InterPro" id="IPR000866">
    <property type="entry name" value="AhpC/TSA"/>
</dbReference>
<evidence type="ECO:0000256" key="3">
    <source>
        <dbReference type="ARBA" id="ARBA00023002"/>
    </source>
</evidence>
<evidence type="ECO:0000256" key="5">
    <source>
        <dbReference type="ARBA" id="ARBA00032824"/>
    </source>
</evidence>
<dbReference type="EC" id="1.11.1.29" evidence="10"/>
<evidence type="ECO:0000313" key="16">
    <source>
        <dbReference type="EMBL" id="OJF12785.1"/>
    </source>
</evidence>
<comment type="similarity">
    <text evidence="8">Belongs to the peroxiredoxin family. AhpE subfamily.</text>
</comment>
<evidence type="ECO:0000256" key="11">
    <source>
        <dbReference type="ARBA" id="ARBA00068979"/>
    </source>
</evidence>
<dbReference type="InterPro" id="IPR036249">
    <property type="entry name" value="Thioredoxin-like_sf"/>
</dbReference>
<comment type="subunit">
    <text evidence="9">Homodimer. Forms both dimers and octamers; a tightly-associated dimer and a ring-like octamer.</text>
</comment>
<dbReference type="Pfam" id="PF00578">
    <property type="entry name" value="AhpC-TSA"/>
    <property type="match status" value="1"/>
</dbReference>
<evidence type="ECO:0000256" key="8">
    <source>
        <dbReference type="ARBA" id="ARBA00060973"/>
    </source>
</evidence>